<dbReference type="Proteomes" id="UP000593737">
    <property type="component" value="Chromosome"/>
</dbReference>
<protein>
    <recommendedName>
        <fullName evidence="2">PilZ domain-containing protein</fullName>
    </recommendedName>
</protein>
<dbReference type="KEGG" id="nkf:Nkreftii_002610"/>
<evidence type="ECO:0000256" key="1">
    <source>
        <dbReference type="SAM" id="MobiDB-lite"/>
    </source>
</evidence>
<gene>
    <name evidence="3" type="ORF">Nkreftii_002610</name>
</gene>
<proteinExistence type="predicted"/>
<feature type="region of interest" description="Disordered" evidence="1">
    <location>
        <begin position="1"/>
        <end position="20"/>
    </location>
</feature>
<accession>A0A7S8FFL6</accession>
<sequence length="207" mass="22516">MTSRIMTSMEAPSSTSQDERREWIRIDDRVLMEYRLLLESGHTLPVEAGAPTADMISTAVGKPTADLLARSGDSLVGSPVLPWMMKVDYLLEVILNALAAGRPDSVAMARPMDVNLSGGGVGFVSDRELSIGDQLALKLILPPFILIKATIRVIRAMPQAGGQGYAIATEFVDLKPDDQEHLIRHILQAQAEQLRARRKAAASDQLS</sequence>
<dbReference type="GO" id="GO:0035438">
    <property type="term" value="F:cyclic-di-GMP binding"/>
    <property type="evidence" value="ECO:0007669"/>
    <property type="project" value="InterPro"/>
</dbReference>
<evidence type="ECO:0000259" key="2">
    <source>
        <dbReference type="Pfam" id="PF07238"/>
    </source>
</evidence>
<name>A0A7S8FFL6_9BACT</name>
<dbReference type="Pfam" id="PF07238">
    <property type="entry name" value="PilZ"/>
    <property type="match status" value="1"/>
</dbReference>
<feature type="compositionally biased region" description="Polar residues" evidence="1">
    <location>
        <begin position="1"/>
        <end position="16"/>
    </location>
</feature>
<organism evidence="3 4">
    <name type="scientific">Candidatus Nitrospira kreftii</name>
    <dbReference type="NCBI Taxonomy" id="2652173"/>
    <lineage>
        <taxon>Bacteria</taxon>
        <taxon>Pseudomonadati</taxon>
        <taxon>Nitrospirota</taxon>
        <taxon>Nitrospiria</taxon>
        <taxon>Nitrospirales</taxon>
        <taxon>Nitrospiraceae</taxon>
        <taxon>Nitrospira</taxon>
    </lineage>
</organism>
<dbReference type="EMBL" id="CP047423">
    <property type="protein sequence ID" value="QPD04836.1"/>
    <property type="molecule type" value="Genomic_DNA"/>
</dbReference>
<feature type="domain" description="PilZ" evidence="2">
    <location>
        <begin position="112"/>
        <end position="187"/>
    </location>
</feature>
<dbReference type="InterPro" id="IPR009875">
    <property type="entry name" value="PilZ_domain"/>
</dbReference>
<reference evidence="3 4" key="1">
    <citation type="journal article" date="2020" name="ISME J.">
        <title>Enrichment and physiological characterization of a novel comammox Nitrospira indicates ammonium inhibition of complete nitrification.</title>
        <authorList>
            <person name="Sakoula D."/>
            <person name="Koch H."/>
            <person name="Frank J."/>
            <person name="Jetten M.S.M."/>
            <person name="van Kessel M.A.H.J."/>
            <person name="Lucker S."/>
        </authorList>
    </citation>
    <scope>NUCLEOTIDE SEQUENCE [LARGE SCALE GENOMIC DNA]</scope>
    <source>
        <strain evidence="3">Comreactor17</strain>
    </source>
</reference>
<evidence type="ECO:0000313" key="4">
    <source>
        <dbReference type="Proteomes" id="UP000593737"/>
    </source>
</evidence>
<dbReference type="Gene3D" id="2.40.10.220">
    <property type="entry name" value="predicted glycosyltransferase like domains"/>
    <property type="match status" value="1"/>
</dbReference>
<evidence type="ECO:0000313" key="3">
    <source>
        <dbReference type="EMBL" id="QPD04836.1"/>
    </source>
</evidence>
<dbReference type="AlphaFoldDB" id="A0A7S8FFL6"/>